<keyword evidence="3" id="KW-0732">Signal</keyword>
<reference evidence="5 6" key="1">
    <citation type="submission" date="2015-07" db="EMBL/GenBank/DDBJ databases">
        <title>A draft genome sequence of Mycobacterium wolinskyi.</title>
        <authorList>
            <person name="de Man T.J."/>
            <person name="Perry K.A."/>
            <person name="Coulliette A.D."/>
            <person name="Jensen B."/>
            <person name="Toney N.C."/>
            <person name="Limbago B.M."/>
            <person name="Noble-Wang J."/>
        </authorList>
    </citation>
    <scope>NUCLEOTIDE SEQUENCE [LARGE SCALE GENOMIC DNA]</scope>
    <source>
        <strain evidence="5 6">CDC_01</strain>
    </source>
</reference>
<keyword evidence="6" id="KW-1185">Reference proteome</keyword>
<evidence type="ECO:0000256" key="3">
    <source>
        <dbReference type="ARBA" id="ARBA00022729"/>
    </source>
</evidence>
<evidence type="ECO:0000313" key="5">
    <source>
        <dbReference type="EMBL" id="KWX25652.1"/>
    </source>
</evidence>
<dbReference type="PANTHER" id="PTHR46847">
    <property type="entry name" value="D-ALLOSE-BINDING PERIPLASMIC PROTEIN-RELATED"/>
    <property type="match status" value="1"/>
</dbReference>
<dbReference type="CDD" id="cd01536">
    <property type="entry name" value="PBP1_ABC_sugar_binding-like"/>
    <property type="match status" value="1"/>
</dbReference>
<sequence length="316" mass="33155">MGVGACGAERTKDPDAAKEIVLLTVSQTCDYCAKHTETFKAAMAAAGVNLRVVVNEFNAADQAQQVNQAISTRPDAMVVWPADSRAIIPSLVRIKKAGIPVVVSNSYPQTTDTTLWTAYTGPNDVANGEAAARAMVETFKAKGFGDSGNIVALLGPPGAPPSIDRLKGFQAEIAKLAPGITVVGTQPGNWDQTLSTTASASLFTQYRGDKLRGMYSEADNMMAGAVVALQRQGIDPSTLAMVGHNCSIEGYNNIESGLQSATVLQSPIEDANLAANATLAILRGEKVDNIQHLVPRPVTRSNLDICTAAVGKDDTP</sequence>
<dbReference type="PATRIC" id="fig|59750.3.peg.2480"/>
<name>A0A132PUC5_9MYCO</name>
<dbReference type="Gene3D" id="3.40.50.2300">
    <property type="match status" value="2"/>
</dbReference>
<evidence type="ECO:0000259" key="4">
    <source>
        <dbReference type="Pfam" id="PF13407"/>
    </source>
</evidence>
<evidence type="ECO:0000256" key="1">
    <source>
        <dbReference type="ARBA" id="ARBA00004196"/>
    </source>
</evidence>
<comment type="subcellular location">
    <subcellularLocation>
        <location evidence="1">Cell envelope</location>
    </subcellularLocation>
</comment>
<protein>
    <recommendedName>
        <fullName evidence="4">Periplasmic binding protein domain-containing protein</fullName>
    </recommendedName>
</protein>
<dbReference type="PANTHER" id="PTHR46847:SF1">
    <property type="entry name" value="D-ALLOSE-BINDING PERIPLASMIC PROTEIN-RELATED"/>
    <property type="match status" value="1"/>
</dbReference>
<organism evidence="5 6">
    <name type="scientific">Mycolicibacterium wolinskyi</name>
    <dbReference type="NCBI Taxonomy" id="59750"/>
    <lineage>
        <taxon>Bacteria</taxon>
        <taxon>Bacillati</taxon>
        <taxon>Actinomycetota</taxon>
        <taxon>Actinomycetes</taxon>
        <taxon>Mycobacteriales</taxon>
        <taxon>Mycobacteriaceae</taxon>
        <taxon>Mycolicibacterium</taxon>
    </lineage>
</organism>
<dbReference type="SUPFAM" id="SSF53822">
    <property type="entry name" value="Periplasmic binding protein-like I"/>
    <property type="match status" value="1"/>
</dbReference>
<comment type="similarity">
    <text evidence="2">Belongs to the bacterial solute-binding protein 2 family.</text>
</comment>
<gene>
    <name evidence="5" type="ORF">AFM11_03055</name>
</gene>
<comment type="caution">
    <text evidence="5">The sequence shown here is derived from an EMBL/GenBank/DDBJ whole genome shotgun (WGS) entry which is preliminary data.</text>
</comment>
<dbReference type="AlphaFoldDB" id="A0A132PUC5"/>
<evidence type="ECO:0000256" key="2">
    <source>
        <dbReference type="ARBA" id="ARBA00007639"/>
    </source>
</evidence>
<dbReference type="GO" id="GO:0030313">
    <property type="term" value="C:cell envelope"/>
    <property type="evidence" value="ECO:0007669"/>
    <property type="project" value="UniProtKB-SubCell"/>
</dbReference>
<proteinExistence type="inferred from homology"/>
<dbReference type="EMBL" id="LGTW01000002">
    <property type="protein sequence ID" value="KWX25652.1"/>
    <property type="molecule type" value="Genomic_DNA"/>
</dbReference>
<feature type="domain" description="Periplasmic binding protein" evidence="4">
    <location>
        <begin position="23"/>
        <end position="286"/>
    </location>
</feature>
<dbReference type="Proteomes" id="UP000070612">
    <property type="component" value="Unassembled WGS sequence"/>
</dbReference>
<accession>A0A132PUC5</accession>
<dbReference type="GO" id="GO:0030246">
    <property type="term" value="F:carbohydrate binding"/>
    <property type="evidence" value="ECO:0007669"/>
    <property type="project" value="UniProtKB-ARBA"/>
</dbReference>
<dbReference type="InterPro" id="IPR025997">
    <property type="entry name" value="SBP_2_dom"/>
</dbReference>
<dbReference type="InterPro" id="IPR028082">
    <property type="entry name" value="Peripla_BP_I"/>
</dbReference>
<evidence type="ECO:0000313" key="6">
    <source>
        <dbReference type="Proteomes" id="UP000070612"/>
    </source>
</evidence>
<dbReference type="Pfam" id="PF13407">
    <property type="entry name" value="Peripla_BP_4"/>
    <property type="match status" value="1"/>
</dbReference>